<gene>
    <name evidence="3" type="ORF">LTR84_003698</name>
</gene>
<dbReference type="AlphaFoldDB" id="A0AAV9N712"/>
<dbReference type="GO" id="GO:0008270">
    <property type="term" value="F:zinc ion binding"/>
    <property type="evidence" value="ECO:0007669"/>
    <property type="project" value="InterPro"/>
</dbReference>
<comment type="caution">
    <text evidence="3">The sequence shown here is derived from an EMBL/GenBank/DDBJ whole genome shotgun (WGS) entry which is preliminary data.</text>
</comment>
<proteinExistence type="predicted"/>
<dbReference type="CDD" id="cd12148">
    <property type="entry name" value="fungal_TF_MHR"/>
    <property type="match status" value="1"/>
</dbReference>
<evidence type="ECO:0000313" key="4">
    <source>
        <dbReference type="Proteomes" id="UP001358417"/>
    </source>
</evidence>
<dbReference type="GO" id="GO:0003677">
    <property type="term" value="F:DNA binding"/>
    <property type="evidence" value="ECO:0007669"/>
    <property type="project" value="InterPro"/>
</dbReference>
<dbReference type="PANTHER" id="PTHR47425">
    <property type="entry name" value="FARB-RELATED"/>
    <property type="match status" value="1"/>
</dbReference>
<dbReference type="InterPro" id="IPR007219">
    <property type="entry name" value="XnlR_reg_dom"/>
</dbReference>
<evidence type="ECO:0000259" key="2">
    <source>
        <dbReference type="SMART" id="SM00906"/>
    </source>
</evidence>
<dbReference type="EMBL" id="JAVRRD010000017">
    <property type="protein sequence ID" value="KAK5050417.1"/>
    <property type="molecule type" value="Genomic_DNA"/>
</dbReference>
<dbReference type="GO" id="GO:0006351">
    <property type="term" value="P:DNA-templated transcription"/>
    <property type="evidence" value="ECO:0007669"/>
    <property type="project" value="InterPro"/>
</dbReference>
<reference evidence="3 4" key="1">
    <citation type="submission" date="2023-08" db="EMBL/GenBank/DDBJ databases">
        <title>Black Yeasts Isolated from many extreme environments.</title>
        <authorList>
            <person name="Coleine C."/>
            <person name="Stajich J.E."/>
            <person name="Selbmann L."/>
        </authorList>
    </citation>
    <scope>NUCLEOTIDE SEQUENCE [LARGE SCALE GENOMIC DNA]</scope>
    <source>
        <strain evidence="3 4">CCFEE 5792</strain>
    </source>
</reference>
<dbReference type="InterPro" id="IPR052761">
    <property type="entry name" value="Fungal_Detox/Toxin_TFs"/>
</dbReference>
<dbReference type="Proteomes" id="UP001358417">
    <property type="component" value="Unassembled WGS sequence"/>
</dbReference>
<organism evidence="3 4">
    <name type="scientific">Exophiala bonariae</name>
    <dbReference type="NCBI Taxonomy" id="1690606"/>
    <lineage>
        <taxon>Eukaryota</taxon>
        <taxon>Fungi</taxon>
        <taxon>Dikarya</taxon>
        <taxon>Ascomycota</taxon>
        <taxon>Pezizomycotina</taxon>
        <taxon>Eurotiomycetes</taxon>
        <taxon>Chaetothyriomycetidae</taxon>
        <taxon>Chaetothyriales</taxon>
        <taxon>Herpotrichiellaceae</taxon>
        <taxon>Exophiala</taxon>
    </lineage>
</organism>
<name>A0AAV9N712_9EURO</name>
<evidence type="ECO:0000256" key="1">
    <source>
        <dbReference type="ARBA" id="ARBA00023242"/>
    </source>
</evidence>
<sequence length="489" mass="54324">MQAIAFASAPFVELSDIQKAGFSSRRACRKAFYNKTRLLYDFDVETDKLTIVQAVLLLAYWSEKPGDNKGAYYWTGIAIALVQTLGLHRKGEYNNQLQETKLLKRVWWSCYVRDRMLGLAMGRPLRIQDTELDTPPLTLQDFDIISTSDESNAMIPSTNDQIALAEIFISMVEVWNMGGRVLSLHFSVLQAECNTSTAKGDDGSSATMLFLKSTPSDPALVQLYDDQLQTFYSTLPTSCSHSFSLDQNITSSSVSTNAGYLHIVFWSVVSALHRPQLRSWDKALSLKRVEEAAIEVARVDRKLYELGRDRYLPATAAIPFQITAFIIHTKRLQYKKTDDVAEVLESLFFCVKVIEKGREAFPGGDDSVDFLQFIAFTANVTLLFDSQSRLWGVEYGGVHVCPGSRQVSQDSNLSQRGLGDALPEAVSSDAIFASHLQTPDTAGATESIDPKAFSFDDVDAVNWDSLADFLPGCSVDYDFSSPTANVNFT</sequence>
<dbReference type="GeneID" id="89971881"/>
<evidence type="ECO:0000313" key="3">
    <source>
        <dbReference type="EMBL" id="KAK5050417.1"/>
    </source>
</evidence>
<keyword evidence="4" id="KW-1185">Reference proteome</keyword>
<dbReference type="RefSeq" id="XP_064705003.1">
    <property type="nucleotide sequence ID" value="XM_064847282.1"/>
</dbReference>
<feature type="domain" description="Xylanolytic transcriptional activator regulatory" evidence="2">
    <location>
        <begin position="71"/>
        <end position="142"/>
    </location>
</feature>
<accession>A0AAV9N712</accession>
<dbReference type="Pfam" id="PF04082">
    <property type="entry name" value="Fungal_trans"/>
    <property type="match status" value="1"/>
</dbReference>
<protein>
    <recommendedName>
        <fullName evidence="2">Xylanolytic transcriptional activator regulatory domain-containing protein</fullName>
    </recommendedName>
</protein>
<dbReference type="SMART" id="SM00906">
    <property type="entry name" value="Fungal_trans"/>
    <property type="match status" value="1"/>
</dbReference>
<dbReference type="PANTHER" id="PTHR47425:SF3">
    <property type="entry name" value="ZN(II)2CYS6 TRANSCRIPTION FACTOR (EUROFUNG)"/>
    <property type="match status" value="1"/>
</dbReference>
<keyword evidence="1" id="KW-0539">Nucleus</keyword>